<accession>A0ABR6K8A2</accession>
<keyword evidence="1" id="KW-0805">Transcription regulation</keyword>
<dbReference type="EMBL" id="JACHNX010000004">
    <property type="protein sequence ID" value="MBB4609328.1"/>
    <property type="molecule type" value="Genomic_DNA"/>
</dbReference>
<dbReference type="PANTHER" id="PTHR40661:SF3">
    <property type="entry name" value="FELS-1 PROPHAGE TRANSCRIPTIONAL REGULATOR"/>
    <property type="match status" value="1"/>
</dbReference>
<dbReference type="Proteomes" id="UP000584663">
    <property type="component" value="Unassembled WGS sequence"/>
</dbReference>
<sequence>MPIFDPMAEADIRATLQALAADARVSLAALSRMIGRNDAYLQQFVQRGTPRVLAEGDRRQLAEFFGVAETRLGALPATGPMLVPRLAVAASAGPGATVDDEVMIGVEAIDRGLARRLGLSDGAASVIRVRGDSMAPGLLDGDHLVVDQRDVRPNARGGLYVIRVGDVLMVKRVRLGAGGLVATSDNPAAPPVPDGPIAVIGRVVWQMRMPS</sequence>
<keyword evidence="3" id="KW-0804">Transcription</keyword>
<evidence type="ECO:0000259" key="4">
    <source>
        <dbReference type="Pfam" id="PF00717"/>
    </source>
</evidence>
<organism evidence="5 6">
    <name type="scientific">Sphingomonas yabuuchiae</name>
    <dbReference type="NCBI Taxonomy" id="172044"/>
    <lineage>
        <taxon>Bacteria</taxon>
        <taxon>Pseudomonadati</taxon>
        <taxon>Pseudomonadota</taxon>
        <taxon>Alphaproteobacteria</taxon>
        <taxon>Sphingomonadales</taxon>
        <taxon>Sphingomonadaceae</taxon>
        <taxon>Sphingomonas</taxon>
    </lineage>
</organism>
<evidence type="ECO:0000313" key="5">
    <source>
        <dbReference type="EMBL" id="MBB4609328.1"/>
    </source>
</evidence>
<dbReference type="InterPro" id="IPR039418">
    <property type="entry name" value="LexA-like"/>
</dbReference>
<evidence type="ECO:0000313" key="6">
    <source>
        <dbReference type="Proteomes" id="UP000584663"/>
    </source>
</evidence>
<feature type="domain" description="Peptidase S24/S26A/S26B/S26C" evidence="4">
    <location>
        <begin position="90"/>
        <end position="204"/>
    </location>
</feature>
<dbReference type="InterPro" id="IPR036286">
    <property type="entry name" value="LexA/Signal_pep-like_sf"/>
</dbReference>
<keyword evidence="6" id="KW-1185">Reference proteome</keyword>
<name>A0ABR6K8A2_9SPHN</name>
<dbReference type="RefSeq" id="WP_237243555.1">
    <property type="nucleotide sequence ID" value="NZ_JACHNX010000004.1"/>
</dbReference>
<evidence type="ECO:0000256" key="2">
    <source>
        <dbReference type="ARBA" id="ARBA00023125"/>
    </source>
</evidence>
<dbReference type="Gene3D" id="2.10.109.10">
    <property type="entry name" value="Umud Fragment, subunit A"/>
    <property type="match status" value="1"/>
</dbReference>
<dbReference type="CDD" id="cd06529">
    <property type="entry name" value="S24_LexA-like"/>
    <property type="match status" value="1"/>
</dbReference>
<gene>
    <name evidence="5" type="ORF">GGQ89_001540</name>
</gene>
<evidence type="ECO:0000256" key="1">
    <source>
        <dbReference type="ARBA" id="ARBA00023015"/>
    </source>
</evidence>
<proteinExistence type="predicted"/>
<dbReference type="SUPFAM" id="SSF51306">
    <property type="entry name" value="LexA/Signal peptidase"/>
    <property type="match status" value="1"/>
</dbReference>
<dbReference type="PANTHER" id="PTHR40661">
    <property type="match status" value="1"/>
</dbReference>
<comment type="caution">
    <text evidence="5">The sequence shown here is derived from an EMBL/GenBank/DDBJ whole genome shotgun (WGS) entry which is preliminary data.</text>
</comment>
<dbReference type="InterPro" id="IPR015927">
    <property type="entry name" value="Peptidase_S24_S26A/B/C"/>
</dbReference>
<evidence type="ECO:0000256" key="3">
    <source>
        <dbReference type="ARBA" id="ARBA00023163"/>
    </source>
</evidence>
<protein>
    <submittedName>
        <fullName evidence="5">Phage repressor protein C with HTH and peptisase S24 domain</fullName>
    </submittedName>
</protein>
<dbReference type="Pfam" id="PF00717">
    <property type="entry name" value="Peptidase_S24"/>
    <property type="match status" value="1"/>
</dbReference>
<keyword evidence="2" id="KW-0238">DNA-binding</keyword>
<reference evidence="5 6" key="1">
    <citation type="submission" date="2020-08" db="EMBL/GenBank/DDBJ databases">
        <title>Genomic Encyclopedia of Type Strains, Phase IV (KMG-IV): sequencing the most valuable type-strain genomes for metagenomic binning, comparative biology and taxonomic classification.</title>
        <authorList>
            <person name="Goeker M."/>
        </authorList>
    </citation>
    <scope>NUCLEOTIDE SEQUENCE [LARGE SCALE GENOMIC DNA]</scope>
    <source>
        <strain evidence="5 6">DSM 14562</strain>
    </source>
</reference>